<feature type="compositionally biased region" description="Pro residues" evidence="1">
    <location>
        <begin position="265"/>
        <end position="275"/>
    </location>
</feature>
<evidence type="ECO:0000313" key="2">
    <source>
        <dbReference type="EMBL" id="KAJ3485162.1"/>
    </source>
</evidence>
<evidence type="ECO:0000256" key="1">
    <source>
        <dbReference type="SAM" id="MobiDB-lite"/>
    </source>
</evidence>
<feature type="compositionally biased region" description="Acidic residues" evidence="1">
    <location>
        <begin position="312"/>
        <end position="325"/>
    </location>
</feature>
<feature type="region of interest" description="Disordered" evidence="1">
    <location>
        <begin position="19"/>
        <end position="66"/>
    </location>
</feature>
<feature type="region of interest" description="Disordered" evidence="1">
    <location>
        <begin position="312"/>
        <end position="351"/>
    </location>
</feature>
<protein>
    <submittedName>
        <fullName evidence="2">Uncharacterized protein</fullName>
    </submittedName>
</protein>
<evidence type="ECO:0000313" key="3">
    <source>
        <dbReference type="Proteomes" id="UP001212997"/>
    </source>
</evidence>
<accession>A0AAD5V3B9</accession>
<keyword evidence="3" id="KW-1185">Reference proteome</keyword>
<dbReference type="Proteomes" id="UP001212997">
    <property type="component" value="Unassembled WGS sequence"/>
</dbReference>
<feature type="region of interest" description="Disordered" evidence="1">
    <location>
        <begin position="225"/>
        <end position="288"/>
    </location>
</feature>
<sequence>MSLNLLVAPIPAFSASEIQIPEIKPVTGPATKSSVHLPTSRVESPPPDRPGPTPGHDLRNDESAPSISLPVIESLPILDAVVPNVDDVAAGPSDHTSTQSTPLEFPIQDDDPDSIEPVAPSVEIPLVDTSPSGSVHSPEIGVDSQSPPVLENLEPCNASVHSAAPSLVPVIGPDESTNSLQTTSEAVKVVALHDSDLPLVQPTEEESTAIEQTGVTDLPVSLEDHTSVHDPSIRSISPPPSPVPAPVDERPEIVPTETVDAPTTLPSPFPSPHPSPSISHTVSQESLHSVHITPIEPSEGQGTTVAEFDTVEEEGDEEDGSEQSEDPPFTPSTSAQVPESPIGPAGPADDANVLFTSPDLVDCIRGMYRIMELTSEEDGGRPLISQESVGRFMNELVPGSFTSLTEVNFAALDRILVNPVGIYGSRSEIIRFLRDVKAINDQVASMLYFSRDKPLGPTGSTLRSGLYFLISADRAIVYAIYWPQDTTWDDNAVPPVVKNRIMFMRYLTKITDQLVCLVSDEHVASIVWNDRNQEAPCEFEDDETDRLFPFRVVKTRETEEGASIRPAVKIDLPGLPEVSIPEDQEVDSSQLRSRLIPGETVAGYMTSEFEPATYSSVRFNEAFNETRFQTFLQTSYFRFSENLSESALNLVLSAASPLVIERFGQPLVDFKKRRDSARKQAVRNRQEKLELAHNSMNAEQPTLLRALHEALADVVVAKYSSLDRDQLVVNSDADRLPDYLSRLFQRFPQGNLDQRWNEITQGRQFRIINNRQFLVRKEKILVLERVMKDEVFLSEATREQLITAVLDIDTLVVPILPPGTIMVATLFNPTSSALINLATTSRAYRYQLLVKRLKDEGGYDDDVTFLSRLPSIIAQFPALRDAAAGAYQRSHNHFRDVIVASAKDFVGIVEAVQLNEYKKQVTRESEQMMEDEIHASRQALLVAVKDTFTRDPNSALRIDDILVTKNRWSGGELDESISSSTVLTFPDRILYAVQGANEFRTEAQLKHTVVPFELEEPNPARVELDQSYSPTPVLAHSRSFSFALPLDTKILLLQLLQNDRCLLVVQDSRSIHVYLDPCIDIARSLSSGASKNFLSLEEIEPDVIAFYDETKRTLALCSTTDHVLRIFAFDEDFTHVKDVDKPVSLQSSHSQSGDKIVLATFVPGSNDEVALVYEGGSARVYSLAASQFRPVSVAFPILPKAIFATPDSSSLLTLHGGAEEHRLGVHHWASLGGDGIVLELPELSMDSAVIASMGKGSKVFFITLDQTNNTCQSFILDITSKHSEFQLSNRDRSESPRPASAHSTIHNSLIDCHADIWARFPILHHFRKSDKGTSIRQRRSIQFVSSYYTNMFQPHFAHLVKNFKRMSKKPVGTVLASVTVSGTTYGYFIKQVLHGISTYKVGAWLTGLIGLVPVRIAAIQNDDLVPLKDGGLSHIAEGGSYGCAVNEIVDSLSFGWYESIFKSYMATKPIKVVSSIGEAPGEVSVLDQMTDTSYGASAPSTERGVWMSITPGDDALVVTLDIQATRDDRHAIQGDSLLTLFASAVSNLVISKQSLNSSENLKGLFRSFQTSSAIMNPSANPSLFQSTLVMIIEDIIDSNVNGIAKEVESSLQKIVETDGGSNFVTLRHRGNVVVVPWPATGSRQFHAQFSSLQRIFKREKVTHPNAMTFLTVMKMVLAKLKAKDWCPIEQNMASCRAEILRRHLHEVLRYGARGSDLLKNFDTGAEINLMDLPVELSVPSTSPNAMDDRERCLRELGSSWLSFHMRQDMPESVWVQDFAQYLDQVTDNRIGLVRAWLEENTIQFKTRSEDFTELWREFNTLSIAVKEGVNLCRSRCHDCQLLCLRPRAHSGSHDCETSHRCAKSCAFHADGQDRQESQACSLPYVYSPFLYFILFIRSQSAGHEEDHMTRPIPRTDIYVLLRSTSAMRPATSAAYPFQMDLRSHVRVDAEFRQINSMKNIFVRHHPVHYVVNCANGLVRVHITFTHWMRVLSTFAGMITIARRPAIQKAFVELT</sequence>
<feature type="region of interest" description="Disordered" evidence="1">
    <location>
        <begin position="86"/>
        <end position="115"/>
    </location>
</feature>
<proteinExistence type="predicted"/>
<organism evidence="2 3">
    <name type="scientific">Meripilus lineatus</name>
    <dbReference type="NCBI Taxonomy" id="2056292"/>
    <lineage>
        <taxon>Eukaryota</taxon>
        <taxon>Fungi</taxon>
        <taxon>Dikarya</taxon>
        <taxon>Basidiomycota</taxon>
        <taxon>Agaricomycotina</taxon>
        <taxon>Agaricomycetes</taxon>
        <taxon>Polyporales</taxon>
        <taxon>Meripilaceae</taxon>
        <taxon>Meripilus</taxon>
    </lineage>
</organism>
<reference evidence="2" key="1">
    <citation type="submission" date="2022-07" db="EMBL/GenBank/DDBJ databases">
        <title>Genome Sequence of Physisporinus lineatus.</title>
        <authorList>
            <person name="Buettner E."/>
        </authorList>
    </citation>
    <scope>NUCLEOTIDE SEQUENCE</scope>
    <source>
        <strain evidence="2">VT162</strain>
    </source>
</reference>
<dbReference type="EMBL" id="JANAWD010000162">
    <property type="protein sequence ID" value="KAJ3485162.1"/>
    <property type="molecule type" value="Genomic_DNA"/>
</dbReference>
<comment type="caution">
    <text evidence="2">The sequence shown here is derived from an EMBL/GenBank/DDBJ whole genome shotgun (WGS) entry which is preliminary data.</text>
</comment>
<name>A0AAD5V3B9_9APHY</name>
<gene>
    <name evidence="2" type="ORF">NLI96_g5139</name>
</gene>
<feature type="compositionally biased region" description="Pro residues" evidence="1">
    <location>
        <begin position="44"/>
        <end position="53"/>
    </location>
</feature>